<dbReference type="Gene3D" id="2.160.20.10">
    <property type="entry name" value="Single-stranded right-handed beta-helix, Pectin lyase-like"/>
    <property type="match status" value="1"/>
</dbReference>
<proteinExistence type="predicted"/>
<reference evidence="10 11" key="1">
    <citation type="journal article" date="2015" name="Genome Biol. Evol.">
        <title>Comparative Genomics of a Bacterivorous Green Alga Reveals Evolutionary Causalities and Consequences of Phago-Mixotrophic Mode of Nutrition.</title>
        <authorList>
            <person name="Burns J.A."/>
            <person name="Paasch A."/>
            <person name="Narechania A."/>
            <person name="Kim E."/>
        </authorList>
    </citation>
    <scope>NUCLEOTIDE SEQUENCE [LARGE SCALE GENOMIC DNA]</scope>
    <source>
        <strain evidence="10 11">PLY_AMNH</strain>
    </source>
</reference>
<evidence type="ECO:0000256" key="6">
    <source>
        <dbReference type="ARBA" id="ARBA00023136"/>
    </source>
</evidence>
<feature type="transmembrane region" description="Helical" evidence="9">
    <location>
        <begin position="941"/>
        <end position="960"/>
    </location>
</feature>
<gene>
    <name evidence="10" type="ORF">CYMTET_52668</name>
</gene>
<dbReference type="PANTHER" id="PTHR11319:SF35">
    <property type="entry name" value="OUTER MEMBRANE PROTEIN PMPC-RELATED"/>
    <property type="match status" value="1"/>
</dbReference>
<dbReference type="SUPFAM" id="SSF51126">
    <property type="entry name" value="Pectin lyase-like"/>
    <property type="match status" value="2"/>
</dbReference>
<dbReference type="GO" id="GO:0005576">
    <property type="term" value="C:extracellular region"/>
    <property type="evidence" value="ECO:0007669"/>
    <property type="project" value="UniProtKB-SubCell"/>
</dbReference>
<keyword evidence="4" id="KW-0964">Secreted</keyword>
<name>A0AAE0ER42_9CHLO</name>
<sequence length="1458" mass="156657">MGGGIYHAWGALLVELGSKVCLNNAAFGGGIHGDRRSSIVMREASMLEGNMATESGGGLVIPSQCTVYVHSGSGVVNNTALKEGGGISMQYGSAHLEMHNATLLGNVAQHSHGGGISTSDTNSVLLEGVTLASNVAAESHGGALHMVNTTAEARNVTFKKNVAAYRGGAVYVGTSSRFWLLGNATHAALLEENVAGELGGGISIASQAKAFIGLSDSAIMSVLESESLGLSGWMNVSTYKGELSCPVTVQELGSTYDYGVVMRGNTASEAGAALFGSKCAIVMRGVQISDHGCDSEGVHECTAVDISDTALVLQDSLVKDNIGTGCRVGQASVAVIQYCGFLNQTGVLDGAGLNTVSTSNVMLECVHFAGNTADSKGGAVITRGALDARGCLFDGNTAEKGAVIMAALTLSQRMVVKDSEMRSNVAKADGAVLYLTTNTSGNGDFAELSGLQVTDNHAAGGGAFIFWDPVDIRENYSQPPLCEDCLLVNNTAAFSSPEGWATQPLQLNTLEYTAEVSGGYSLPEPIEVEMVDMYWSRVRGDDSEGSIRAEIVADASSACVLDASSLVKARMEQGSAFFKELILRDTPGMVCNLLFSIDSSSLRIASLEVPLRECRVGESYNAATHRCSWCEAKSITFDNESSCVSCTKDQDSVVEEGLICLGGADYEIEKGFWVAPNVEFCGNKVECMFDRIYRCFGSACDGPDDSDAATSLRRATGAAGAKAVQESLCNLVQYEYGVLCGGSESGSVCSKDHYKTENDGCFMCPSALETYITTIVVALLLVCLVGAIYWMFRAAAVGVDNVVNATGEAQAVSIQLAKAKNAFSILIGYMQVISQLTVVYSSKLIPGQLSAISSAFAFANLDFVVLVNLKCLGYHAGLTPSSEGTFTGKFLSTVISPGLLLLAMMIFYLVLRYLKRREMRAAALLGTPITEEEYKVLMKSAAGVCLGVALFMLQLMHAGITAHMFQLYSCEEIYFEDSGEEPQMWLKMASNYECFTSEWYYLVIFDTFTMVTYVFGFPIGLFAAMYYSRTFVKVGMDLRDVQRHLSMVKRGYWKLDEKDDKARLVQAPVHSSWKGPAEEAEVIILYIAKKTFEEIPLPETAEAGASKSVPLPNCKGLFTRTAGIAVCAKYTSDGEEAGRLLHDLTFFEKEDVGDEGTIMLMPVTRLDQTWIAQVIGQFTAPFEDRYYYWNCNEILRRLLLTGFVVPVDLFLGETSGVLFGVLVSLGGLVLHLRCSPYKLDALDTLQFTLLLNTMLVYIAILVTQGREGSNESNFLGLFLLFLQLVVLVFVLALIKPAFYPVYKSLKTKFTDYLEAAKNKTAAAEQPSTHGEDESGEGHASHPAAENSNGAVQEGDEGLVTKEANEHVADASDREEVVVTANGAPDNGDARQRLVMEYQQHLQLHSSQDTIGLATETENKSAEGTVGNVAVNVPISVQKRELLARYQKQLRENSSGVYL</sequence>
<comment type="caution">
    <text evidence="10">The sequence shown here is derived from an EMBL/GenBank/DDBJ whole genome shotgun (WGS) entry which is preliminary data.</text>
</comment>
<keyword evidence="6 9" id="KW-0472">Membrane</keyword>
<dbReference type="InterPro" id="IPR012334">
    <property type="entry name" value="Pectin_lyas_fold"/>
</dbReference>
<dbReference type="EMBL" id="LGRX02034669">
    <property type="protein sequence ID" value="KAK3237234.1"/>
    <property type="molecule type" value="Genomic_DNA"/>
</dbReference>
<evidence type="ECO:0000256" key="1">
    <source>
        <dbReference type="ARBA" id="ARBA00004196"/>
    </source>
</evidence>
<evidence type="ECO:0000256" key="2">
    <source>
        <dbReference type="ARBA" id="ARBA00004442"/>
    </source>
</evidence>
<evidence type="ECO:0000256" key="8">
    <source>
        <dbReference type="SAM" id="MobiDB-lite"/>
    </source>
</evidence>
<evidence type="ECO:0000313" key="11">
    <source>
        <dbReference type="Proteomes" id="UP001190700"/>
    </source>
</evidence>
<protein>
    <recommendedName>
        <fullName evidence="12">Right handed beta helix domain-containing protein</fullName>
    </recommendedName>
</protein>
<dbReference type="InterPro" id="IPR003368">
    <property type="entry name" value="POMP_repeat"/>
</dbReference>
<feature type="transmembrane region" description="Helical" evidence="9">
    <location>
        <begin position="889"/>
        <end position="911"/>
    </location>
</feature>
<feature type="transmembrane region" description="Helical" evidence="9">
    <location>
        <begin position="1241"/>
        <end position="1262"/>
    </location>
</feature>
<feature type="transmembrane region" description="Helical" evidence="9">
    <location>
        <begin position="849"/>
        <end position="869"/>
    </location>
</feature>
<evidence type="ECO:0000256" key="3">
    <source>
        <dbReference type="ARBA" id="ARBA00004613"/>
    </source>
</evidence>
<dbReference type="InterPro" id="IPR011050">
    <property type="entry name" value="Pectin_lyase_fold/virulence"/>
</dbReference>
<keyword evidence="9" id="KW-1133">Transmembrane helix</keyword>
<evidence type="ECO:0000256" key="5">
    <source>
        <dbReference type="ARBA" id="ARBA00022729"/>
    </source>
</evidence>
<evidence type="ECO:0000256" key="9">
    <source>
        <dbReference type="SAM" id="Phobius"/>
    </source>
</evidence>
<evidence type="ECO:0000256" key="4">
    <source>
        <dbReference type="ARBA" id="ARBA00022525"/>
    </source>
</evidence>
<evidence type="ECO:0000256" key="7">
    <source>
        <dbReference type="ARBA" id="ARBA00023237"/>
    </source>
</evidence>
<organism evidence="10 11">
    <name type="scientific">Cymbomonas tetramitiformis</name>
    <dbReference type="NCBI Taxonomy" id="36881"/>
    <lineage>
        <taxon>Eukaryota</taxon>
        <taxon>Viridiplantae</taxon>
        <taxon>Chlorophyta</taxon>
        <taxon>Pyramimonadophyceae</taxon>
        <taxon>Pyramimonadales</taxon>
        <taxon>Pyramimonadaceae</taxon>
        <taxon>Cymbomonas</taxon>
    </lineage>
</organism>
<feature type="transmembrane region" description="Helical" evidence="9">
    <location>
        <begin position="999"/>
        <end position="1027"/>
    </location>
</feature>
<comment type="subcellular location">
    <subcellularLocation>
        <location evidence="1">Cell envelope</location>
    </subcellularLocation>
    <subcellularLocation>
        <location evidence="2">Cell outer membrane</location>
    </subcellularLocation>
    <subcellularLocation>
        <location evidence="3">Secreted</location>
    </subcellularLocation>
</comment>
<evidence type="ECO:0008006" key="12">
    <source>
        <dbReference type="Google" id="ProtNLM"/>
    </source>
</evidence>
<feature type="transmembrane region" description="Helical" evidence="9">
    <location>
        <begin position="1217"/>
        <end position="1234"/>
    </location>
</feature>
<keyword evidence="9" id="KW-0812">Transmembrane</keyword>
<evidence type="ECO:0000313" key="10">
    <source>
        <dbReference type="EMBL" id="KAK3237234.1"/>
    </source>
</evidence>
<dbReference type="PANTHER" id="PTHR11319">
    <property type="entry name" value="G PROTEIN-COUPLED RECEPTOR-RELATED"/>
    <property type="match status" value="1"/>
</dbReference>
<dbReference type="Proteomes" id="UP001190700">
    <property type="component" value="Unassembled WGS sequence"/>
</dbReference>
<keyword evidence="7" id="KW-0998">Cell outer membrane</keyword>
<feature type="transmembrane region" description="Helical" evidence="9">
    <location>
        <begin position="1274"/>
        <end position="1294"/>
    </location>
</feature>
<feature type="region of interest" description="Disordered" evidence="8">
    <location>
        <begin position="1320"/>
        <end position="1353"/>
    </location>
</feature>
<accession>A0AAE0ER42</accession>
<dbReference type="Pfam" id="PF02415">
    <property type="entry name" value="Chlam_PMP"/>
    <property type="match status" value="1"/>
</dbReference>
<keyword evidence="5" id="KW-0732">Signal</keyword>
<keyword evidence="11" id="KW-1185">Reference proteome</keyword>
<feature type="transmembrane region" description="Helical" evidence="9">
    <location>
        <begin position="771"/>
        <end position="792"/>
    </location>
</feature>
<feature type="compositionally biased region" description="Basic and acidic residues" evidence="8">
    <location>
        <begin position="1329"/>
        <end position="1339"/>
    </location>
</feature>